<proteinExistence type="predicted"/>
<dbReference type="EMBL" id="LOTQ01000030">
    <property type="protein sequence ID" value="KVA04642.1"/>
    <property type="molecule type" value="Genomic_DNA"/>
</dbReference>
<name>A0AAP1G8S1_9BURK</name>
<gene>
    <name evidence="1" type="ORF">WI41_21400</name>
</gene>
<protein>
    <submittedName>
        <fullName evidence="1">Uncharacterized protein</fullName>
    </submittedName>
</protein>
<reference evidence="1 2" key="1">
    <citation type="submission" date="2015-11" db="EMBL/GenBank/DDBJ databases">
        <title>Expanding the genomic diversity of Burkholderia species for the development of highly accurate diagnostics.</title>
        <authorList>
            <person name="Sahl J."/>
            <person name="Keim P."/>
            <person name="Wagner D."/>
        </authorList>
    </citation>
    <scope>NUCLEOTIDE SEQUENCE [LARGE SCALE GENOMIC DNA]</scope>
    <source>
        <strain evidence="1 2">RF32-BP12</strain>
    </source>
</reference>
<dbReference type="Proteomes" id="UP000056450">
    <property type="component" value="Unassembled WGS sequence"/>
</dbReference>
<organism evidence="1 2">
    <name type="scientific">Burkholderia latens</name>
    <dbReference type="NCBI Taxonomy" id="488446"/>
    <lineage>
        <taxon>Bacteria</taxon>
        <taxon>Pseudomonadati</taxon>
        <taxon>Pseudomonadota</taxon>
        <taxon>Betaproteobacteria</taxon>
        <taxon>Burkholderiales</taxon>
        <taxon>Burkholderiaceae</taxon>
        <taxon>Burkholderia</taxon>
        <taxon>Burkholderia cepacia complex</taxon>
    </lineage>
</organism>
<comment type="caution">
    <text evidence="1">The sequence shown here is derived from an EMBL/GenBank/DDBJ whole genome shotgun (WGS) entry which is preliminary data.</text>
</comment>
<accession>A0AAP1G8S1</accession>
<evidence type="ECO:0000313" key="2">
    <source>
        <dbReference type="Proteomes" id="UP000056450"/>
    </source>
</evidence>
<dbReference type="RefSeq" id="WP_059546926.1">
    <property type="nucleotide sequence ID" value="NZ_LOTQ01000030.1"/>
</dbReference>
<sequence>MSTYALTTPNDAWRAGCDLALRTAALNRDWQHEWHAIAGRRIERDRDALRRLRQTLAETPEWTAFSEAATQVMRDYAITSVGIWQDATELCMRAQFESAGAWRTWLRDYGAGALSRYQTDWLPDLGRLAAVNEASMPWADWMAALERGIEGAAGPRSESAGSTRRLNGIVGARESDHVR</sequence>
<evidence type="ECO:0000313" key="1">
    <source>
        <dbReference type="EMBL" id="KVA04642.1"/>
    </source>
</evidence>
<dbReference type="AlphaFoldDB" id="A0AAP1G8S1"/>